<protein>
    <submittedName>
        <fullName evidence="1">Uncharacterized protein</fullName>
    </submittedName>
</protein>
<dbReference type="EMBL" id="GBRH01228443">
    <property type="protein sequence ID" value="JAD69452.1"/>
    <property type="molecule type" value="Transcribed_RNA"/>
</dbReference>
<organism evidence="1">
    <name type="scientific">Arundo donax</name>
    <name type="common">Giant reed</name>
    <name type="synonym">Donax arundinaceus</name>
    <dbReference type="NCBI Taxonomy" id="35708"/>
    <lineage>
        <taxon>Eukaryota</taxon>
        <taxon>Viridiplantae</taxon>
        <taxon>Streptophyta</taxon>
        <taxon>Embryophyta</taxon>
        <taxon>Tracheophyta</taxon>
        <taxon>Spermatophyta</taxon>
        <taxon>Magnoliopsida</taxon>
        <taxon>Liliopsida</taxon>
        <taxon>Poales</taxon>
        <taxon>Poaceae</taxon>
        <taxon>PACMAD clade</taxon>
        <taxon>Arundinoideae</taxon>
        <taxon>Arundineae</taxon>
        <taxon>Arundo</taxon>
    </lineage>
</organism>
<proteinExistence type="predicted"/>
<evidence type="ECO:0000313" key="1">
    <source>
        <dbReference type="EMBL" id="JAD69452.1"/>
    </source>
</evidence>
<reference evidence="1" key="1">
    <citation type="submission" date="2014-09" db="EMBL/GenBank/DDBJ databases">
        <authorList>
            <person name="Magalhaes I.L.F."/>
            <person name="Oliveira U."/>
            <person name="Santos F.R."/>
            <person name="Vidigal T.H.D.A."/>
            <person name="Brescovit A.D."/>
            <person name="Santos A.J."/>
        </authorList>
    </citation>
    <scope>NUCLEOTIDE SEQUENCE</scope>
    <source>
        <tissue evidence="1">Shoot tissue taken approximately 20 cm above the soil surface</tissue>
    </source>
</reference>
<dbReference type="AlphaFoldDB" id="A0A0A9CD78"/>
<reference evidence="1" key="2">
    <citation type="journal article" date="2015" name="Data Brief">
        <title>Shoot transcriptome of the giant reed, Arundo donax.</title>
        <authorList>
            <person name="Barrero R.A."/>
            <person name="Guerrero F.D."/>
            <person name="Moolhuijzen P."/>
            <person name="Goolsby J.A."/>
            <person name="Tidwell J."/>
            <person name="Bellgard S.E."/>
            <person name="Bellgard M.I."/>
        </authorList>
    </citation>
    <scope>NUCLEOTIDE SEQUENCE</scope>
    <source>
        <tissue evidence="1">Shoot tissue taken approximately 20 cm above the soil surface</tissue>
    </source>
</reference>
<accession>A0A0A9CD78</accession>
<name>A0A0A9CD78_ARUDO</name>
<sequence length="41" mass="4544">MSYGAKASPGTGRRTFLPYRQDLVGLFANVNGLSRSHHHPF</sequence>